<evidence type="ECO:0000256" key="3">
    <source>
        <dbReference type="ARBA" id="ARBA00023295"/>
    </source>
</evidence>
<evidence type="ECO:0000256" key="4">
    <source>
        <dbReference type="RuleBase" id="RU361169"/>
    </source>
</evidence>
<accession>A0AAE4LWY1</accession>
<comment type="similarity">
    <text evidence="1 4">Belongs to the glycosyl hydrolase 28 family.</text>
</comment>
<dbReference type="PANTHER" id="PTHR31339">
    <property type="entry name" value="PECTIN LYASE-RELATED"/>
    <property type="match status" value="1"/>
</dbReference>
<dbReference type="InterPro" id="IPR051801">
    <property type="entry name" value="GH28_Enzymes"/>
</dbReference>
<evidence type="ECO:0000256" key="2">
    <source>
        <dbReference type="ARBA" id="ARBA00022801"/>
    </source>
</evidence>
<dbReference type="Proteomes" id="UP001181086">
    <property type="component" value="Unassembled WGS sequence"/>
</dbReference>
<keyword evidence="2 4" id="KW-0378">Hydrolase</keyword>
<dbReference type="GO" id="GO:0004650">
    <property type="term" value="F:polygalacturonase activity"/>
    <property type="evidence" value="ECO:0007669"/>
    <property type="project" value="InterPro"/>
</dbReference>
<organism evidence="5 6">
    <name type="scientific">Phocaeicola dorei</name>
    <dbReference type="NCBI Taxonomy" id="357276"/>
    <lineage>
        <taxon>Bacteria</taxon>
        <taxon>Pseudomonadati</taxon>
        <taxon>Bacteroidota</taxon>
        <taxon>Bacteroidia</taxon>
        <taxon>Bacteroidales</taxon>
        <taxon>Bacteroidaceae</taxon>
        <taxon>Phocaeicola</taxon>
    </lineage>
</organism>
<dbReference type="EMBL" id="JAWDEV010000012">
    <property type="protein sequence ID" value="MDU0272146.1"/>
    <property type="molecule type" value="Genomic_DNA"/>
</dbReference>
<dbReference type="GO" id="GO:0005975">
    <property type="term" value="P:carbohydrate metabolic process"/>
    <property type="evidence" value="ECO:0007669"/>
    <property type="project" value="InterPro"/>
</dbReference>
<evidence type="ECO:0000313" key="5">
    <source>
        <dbReference type="EMBL" id="MDU0272146.1"/>
    </source>
</evidence>
<protein>
    <submittedName>
        <fullName evidence="5">Glycosyl hydrolase family 28 protein</fullName>
    </submittedName>
</protein>
<dbReference type="RefSeq" id="WP_202879866.1">
    <property type="nucleotide sequence ID" value="NZ_BAABZF010000001.1"/>
</dbReference>
<dbReference type="SUPFAM" id="SSF51126">
    <property type="entry name" value="Pectin lyase-like"/>
    <property type="match status" value="1"/>
</dbReference>
<comment type="caution">
    <text evidence="5">The sequence shown here is derived from an EMBL/GenBank/DDBJ whole genome shotgun (WGS) entry which is preliminary data.</text>
</comment>
<reference evidence="5" key="1">
    <citation type="submission" date="2023-10" db="EMBL/GenBank/DDBJ databases">
        <title>Genome of Potential pathogenic bacteria in Crohn's disease.</title>
        <authorList>
            <person name="Rodriguez-Palacios A."/>
        </authorList>
    </citation>
    <scope>NUCLEOTIDE SEQUENCE</scope>
    <source>
        <strain evidence="5">CavFT-hAR62</strain>
    </source>
</reference>
<dbReference type="PANTHER" id="PTHR31339:SF9">
    <property type="entry name" value="PLASMIN AND FIBRONECTIN-BINDING PROTEIN A"/>
    <property type="match status" value="1"/>
</dbReference>
<sequence length="358" mass="39751">MKNLVLLLLLVTVSTLSFGKIYDIRDYGAIGDSLTINTKAIQKAIDECSAEGGGIVLIQGGNYVTGTIFMKSGVTLRIEKMAVLSGSKDIKDYAENVMKNMYRDESYMDRCLVFAHNQKFIGIEGGGIIDGNGEAFPNKIPGIKYRPMLIRFANCENIRMHDIMLQNPSGWTSAWLYCRDIVIEGISVWARVRGNGDGLDFDGCKNVRVSNCSFDTSDDSICLQTSSKDHSCQDITITNCQFSSRWAGGRIGLLSRANFENVIISSCIFRNTNDSGLKIQMNEGAEMKNMLFTNLLMINVPRPIFMTHTSLRAYVDGEEEYPEMKTMGDMTFSDIHVDNTGLDKNSAIVMTSIPGNYI</sequence>
<dbReference type="AlphaFoldDB" id="A0AAE4LWY1"/>
<evidence type="ECO:0000256" key="1">
    <source>
        <dbReference type="ARBA" id="ARBA00008834"/>
    </source>
</evidence>
<dbReference type="InterPro" id="IPR012334">
    <property type="entry name" value="Pectin_lyas_fold"/>
</dbReference>
<gene>
    <name evidence="5" type="ORF">RVH45_20125</name>
</gene>
<evidence type="ECO:0000313" key="6">
    <source>
        <dbReference type="Proteomes" id="UP001181086"/>
    </source>
</evidence>
<proteinExistence type="inferred from homology"/>
<keyword evidence="3 4" id="KW-0326">Glycosidase</keyword>
<name>A0AAE4LWY1_9BACT</name>
<dbReference type="InterPro" id="IPR011050">
    <property type="entry name" value="Pectin_lyase_fold/virulence"/>
</dbReference>
<dbReference type="InterPro" id="IPR000743">
    <property type="entry name" value="Glyco_hydro_28"/>
</dbReference>
<dbReference type="Pfam" id="PF00295">
    <property type="entry name" value="Glyco_hydro_28"/>
    <property type="match status" value="1"/>
</dbReference>
<dbReference type="Gene3D" id="2.160.20.10">
    <property type="entry name" value="Single-stranded right-handed beta-helix, Pectin lyase-like"/>
    <property type="match status" value="1"/>
</dbReference>